<evidence type="ECO:0000313" key="9">
    <source>
        <dbReference type="EMBL" id="KAK9818145.1"/>
    </source>
</evidence>
<dbReference type="Proteomes" id="UP001489004">
    <property type="component" value="Unassembled WGS sequence"/>
</dbReference>
<evidence type="ECO:0000313" key="10">
    <source>
        <dbReference type="Proteomes" id="UP001489004"/>
    </source>
</evidence>
<comment type="caution">
    <text evidence="9">The sequence shown here is derived from an EMBL/GenBank/DDBJ whole genome shotgun (WGS) entry which is preliminary data.</text>
</comment>
<dbReference type="GO" id="GO:0005929">
    <property type="term" value="C:cilium"/>
    <property type="evidence" value="ECO:0007669"/>
    <property type="project" value="UniProtKB-SubCell"/>
</dbReference>
<evidence type="ECO:0000259" key="8">
    <source>
        <dbReference type="Pfam" id="PF13868"/>
    </source>
</evidence>
<evidence type="ECO:0000256" key="4">
    <source>
        <dbReference type="ARBA" id="ARBA00023273"/>
    </source>
</evidence>
<dbReference type="PANTHER" id="PTHR31183:SF1">
    <property type="entry name" value="CILIA- AND FLAGELLA-ASSOCIATED PROTEIN 53"/>
    <property type="match status" value="1"/>
</dbReference>
<dbReference type="PANTHER" id="PTHR31183">
    <property type="entry name" value="TRICHOPLEIN KERATIN FILAMENT-BINDING PROTEIN FAMILY MEMBER"/>
    <property type="match status" value="1"/>
</dbReference>
<proteinExistence type="inferred from homology"/>
<organism evidence="9 10">
    <name type="scientific">[Myrmecia] bisecta</name>
    <dbReference type="NCBI Taxonomy" id="41462"/>
    <lineage>
        <taxon>Eukaryota</taxon>
        <taxon>Viridiplantae</taxon>
        <taxon>Chlorophyta</taxon>
        <taxon>core chlorophytes</taxon>
        <taxon>Trebouxiophyceae</taxon>
        <taxon>Trebouxiales</taxon>
        <taxon>Trebouxiaceae</taxon>
        <taxon>Myrmecia</taxon>
    </lineage>
</organism>
<evidence type="ECO:0000256" key="7">
    <source>
        <dbReference type="SAM" id="Coils"/>
    </source>
</evidence>
<feature type="domain" description="Trichohyalin-plectin-homology" evidence="8">
    <location>
        <begin position="134"/>
        <end position="465"/>
    </location>
</feature>
<keyword evidence="4" id="KW-0966">Cell projection</keyword>
<evidence type="ECO:0000256" key="2">
    <source>
        <dbReference type="ARBA" id="ARBA00023054"/>
    </source>
</evidence>
<keyword evidence="3" id="KW-0969">Cilium</keyword>
<evidence type="ECO:0000256" key="6">
    <source>
        <dbReference type="ARBA" id="ARBA00033773"/>
    </source>
</evidence>
<comment type="similarity">
    <text evidence="5">Belongs to the CFAP53 family.</text>
</comment>
<accession>A0AAW1Q7B7</accession>
<dbReference type="EMBL" id="JALJOR010000004">
    <property type="protein sequence ID" value="KAK9818145.1"/>
    <property type="molecule type" value="Genomic_DNA"/>
</dbReference>
<sequence length="484" mass="56216">MFKARKPAPDARILKLRDYEEKLAAGQRDVKEQGKALSLAVWEVKTNERVSKTAALRQFEALKARREADIERRRGLLAQKLQWEEAQLQQELIASQVTAEQRRAELADRARRLAAAREAERQEQANRLLEQQFRESCDVLREVESHNKLQHVVDQRSSQIMEKQQIRHHNAAQEQHWAQLWEQDRLRKEQQYADNVARARAQYAEIGQLLDVQCSENQARRVEAEARHMDDVAEMKAAWAAQDAAEKAHEQADRAHKQQLAAEVKEFNRMKLAELAAIEAAERDLDNKLVVEAMRRAAEEEAREAAAKEGRRDEQMRYRKHLALLLQKEQQDTAEQDSMIEKALAEQQAKRDAEQAARDAARQRLMDEVTRAQTDQMRLHEYERQKAREDCLAERLAQEADAALAEQAEAEKQARLRREELKHRLDIQAQILAKQQRRMGEEEQKRAEAQQAAAAEQQFQAKVKATLANANVQPYHGRRKVDWF</sequence>
<gene>
    <name evidence="9" type="ORF">WJX72_007779</name>
</gene>
<feature type="coiled-coil region" evidence="7">
    <location>
        <begin position="344"/>
        <end position="458"/>
    </location>
</feature>
<comment type="subcellular location">
    <subcellularLocation>
        <location evidence="1">Cell projection</location>
        <location evidence="1">Cilium</location>
    </subcellularLocation>
</comment>
<dbReference type="InterPro" id="IPR043596">
    <property type="entry name" value="CFAP53/TCHP"/>
</dbReference>
<evidence type="ECO:0000256" key="3">
    <source>
        <dbReference type="ARBA" id="ARBA00023069"/>
    </source>
</evidence>
<reference evidence="9 10" key="1">
    <citation type="journal article" date="2024" name="Nat. Commun.">
        <title>Phylogenomics reveals the evolutionary origins of lichenization in chlorophyte algae.</title>
        <authorList>
            <person name="Puginier C."/>
            <person name="Libourel C."/>
            <person name="Otte J."/>
            <person name="Skaloud P."/>
            <person name="Haon M."/>
            <person name="Grisel S."/>
            <person name="Petersen M."/>
            <person name="Berrin J.G."/>
            <person name="Delaux P.M."/>
            <person name="Dal Grande F."/>
            <person name="Keller J."/>
        </authorList>
    </citation>
    <scope>NUCLEOTIDE SEQUENCE [LARGE SCALE GENOMIC DNA]</scope>
    <source>
        <strain evidence="9 10">SAG 2043</strain>
    </source>
</reference>
<evidence type="ECO:0000256" key="5">
    <source>
        <dbReference type="ARBA" id="ARBA00033747"/>
    </source>
</evidence>
<dbReference type="Pfam" id="PF13868">
    <property type="entry name" value="TPH"/>
    <property type="match status" value="1"/>
</dbReference>
<dbReference type="AlphaFoldDB" id="A0AAW1Q7B7"/>
<keyword evidence="10" id="KW-1185">Reference proteome</keyword>
<feature type="coiled-coil region" evidence="7">
    <location>
        <begin position="103"/>
        <end position="132"/>
    </location>
</feature>
<evidence type="ECO:0000256" key="1">
    <source>
        <dbReference type="ARBA" id="ARBA00004138"/>
    </source>
</evidence>
<name>A0AAW1Q7B7_9CHLO</name>
<keyword evidence="2 7" id="KW-0175">Coiled coil</keyword>
<dbReference type="InterPro" id="IPR043597">
    <property type="entry name" value="TPH_dom"/>
</dbReference>
<protein>
    <recommendedName>
        <fullName evidence="6">Cilia- and flagella-associated protein 53</fullName>
    </recommendedName>
</protein>